<dbReference type="RefSeq" id="WP_264142252.1">
    <property type="nucleotide sequence ID" value="NZ_JAOYEY010000032.1"/>
</dbReference>
<keyword evidence="1" id="KW-0472">Membrane</keyword>
<dbReference type="EMBL" id="JAOYEY010000032">
    <property type="protein sequence ID" value="MCV9885475.1"/>
    <property type="molecule type" value="Genomic_DNA"/>
</dbReference>
<dbReference type="Proteomes" id="UP001526147">
    <property type="component" value="Unassembled WGS sequence"/>
</dbReference>
<accession>A0ABT3DEJ9</accession>
<comment type="caution">
    <text evidence="2">The sequence shown here is derived from an EMBL/GenBank/DDBJ whole genome shotgun (WGS) entry which is preliminary data.</text>
</comment>
<evidence type="ECO:0000256" key="1">
    <source>
        <dbReference type="SAM" id="Phobius"/>
    </source>
</evidence>
<sequence>MYDAIQLGPFTIQYILLIYLCSIIVTYFILDAFISDSIVKTFYKREYFTFWFILFITYKFSIVLFEPQLLLTTRWLFFTGGQDGFYLGLLAGVLFLMWKMRKESIKLKEFIKSLFIIIVSFTVVFQLIRFVVLSFL</sequence>
<protein>
    <submittedName>
        <fullName evidence="2">Uncharacterized protein</fullName>
    </submittedName>
</protein>
<evidence type="ECO:0000313" key="3">
    <source>
        <dbReference type="Proteomes" id="UP001526147"/>
    </source>
</evidence>
<gene>
    <name evidence="2" type="ORF">OIH86_07405</name>
</gene>
<feature type="transmembrane region" description="Helical" evidence="1">
    <location>
        <begin position="110"/>
        <end position="132"/>
    </location>
</feature>
<keyword evidence="3" id="KW-1185">Reference proteome</keyword>
<keyword evidence="1" id="KW-0812">Transmembrane</keyword>
<proteinExistence type="predicted"/>
<name>A0ABT3DEJ9_9BACI</name>
<evidence type="ECO:0000313" key="2">
    <source>
        <dbReference type="EMBL" id="MCV9885475.1"/>
    </source>
</evidence>
<keyword evidence="1" id="KW-1133">Transmembrane helix</keyword>
<feature type="transmembrane region" description="Helical" evidence="1">
    <location>
        <begin position="47"/>
        <end position="65"/>
    </location>
</feature>
<feature type="transmembrane region" description="Helical" evidence="1">
    <location>
        <begin position="77"/>
        <end position="98"/>
    </location>
</feature>
<organism evidence="2 3">
    <name type="scientific">Metabacillus halosaccharovorans</name>
    <dbReference type="NCBI Taxonomy" id="930124"/>
    <lineage>
        <taxon>Bacteria</taxon>
        <taxon>Bacillati</taxon>
        <taxon>Bacillota</taxon>
        <taxon>Bacilli</taxon>
        <taxon>Bacillales</taxon>
        <taxon>Bacillaceae</taxon>
        <taxon>Metabacillus</taxon>
    </lineage>
</organism>
<feature type="transmembrane region" description="Helical" evidence="1">
    <location>
        <begin position="12"/>
        <end position="35"/>
    </location>
</feature>
<reference evidence="2 3" key="1">
    <citation type="submission" date="2022-10" db="EMBL/GenBank/DDBJ databases">
        <title>Draft genome assembly of moderately radiation resistant bacterium Metabacillus halosaccharovorans.</title>
        <authorList>
            <person name="Pal S."/>
            <person name="Gopinathan A."/>
        </authorList>
    </citation>
    <scope>NUCLEOTIDE SEQUENCE [LARGE SCALE GENOMIC DNA]</scope>
    <source>
        <strain evidence="2 3">VITHBRA001</strain>
    </source>
</reference>